<evidence type="ECO:0000313" key="3">
    <source>
        <dbReference type="Proteomes" id="UP000004892"/>
    </source>
</evidence>
<comment type="caution">
    <text evidence="2">The sequence shown here is derived from an EMBL/GenBank/DDBJ whole genome shotgun (WGS) entry which is preliminary data.</text>
</comment>
<name>H1DF01_9BACT</name>
<organism evidence="2 3">
    <name type="scientific">Odoribacter laneus YIT 12061</name>
    <dbReference type="NCBI Taxonomy" id="742817"/>
    <lineage>
        <taxon>Bacteria</taxon>
        <taxon>Pseudomonadati</taxon>
        <taxon>Bacteroidota</taxon>
        <taxon>Bacteroidia</taxon>
        <taxon>Bacteroidales</taxon>
        <taxon>Odoribacteraceae</taxon>
        <taxon>Odoribacter</taxon>
    </lineage>
</organism>
<dbReference type="HOGENOM" id="CLU_3138411_0_0_10"/>
<dbReference type="PATRIC" id="fig|742817.3.peg.894"/>
<evidence type="ECO:0000313" key="2">
    <source>
        <dbReference type="EMBL" id="EHP49319.1"/>
    </source>
</evidence>
<dbReference type="GeneID" id="98070723"/>
<reference evidence="2 3" key="1">
    <citation type="submission" date="2012-01" db="EMBL/GenBank/DDBJ databases">
        <title>The Genome Sequence of Odoribacter laneus YIT 12061.</title>
        <authorList>
            <consortium name="The Broad Institute Genome Sequencing Platform"/>
            <person name="Earl A."/>
            <person name="Ward D."/>
            <person name="Feldgarden M."/>
            <person name="Gevers D."/>
            <person name="Morotomi M."/>
            <person name="Young S.K."/>
            <person name="Zeng Q."/>
            <person name="Gargeya S."/>
            <person name="Fitzgerald M."/>
            <person name="Haas B."/>
            <person name="Abouelleil A."/>
            <person name="Alvarado L."/>
            <person name="Arachchi H.M."/>
            <person name="Berlin A."/>
            <person name="Chapman S.B."/>
            <person name="Gearin G."/>
            <person name="Goldberg J."/>
            <person name="Griggs A."/>
            <person name="Gujja S."/>
            <person name="Hansen M."/>
            <person name="Heiman D."/>
            <person name="Howarth C."/>
            <person name="Larimer J."/>
            <person name="Lui A."/>
            <person name="MacDonald P.J.P."/>
            <person name="McCowen C."/>
            <person name="Montmayeur A."/>
            <person name="Murphy C."/>
            <person name="Neiman D."/>
            <person name="Pearson M."/>
            <person name="Priest M."/>
            <person name="Roberts A."/>
            <person name="Saif S."/>
            <person name="Shea T."/>
            <person name="Sisk P."/>
            <person name="Stolte C."/>
            <person name="Sykes S."/>
            <person name="Wortman J."/>
            <person name="Nusbaum C."/>
            <person name="Birren B."/>
        </authorList>
    </citation>
    <scope>NUCLEOTIDE SEQUENCE [LARGE SCALE GENOMIC DNA]</scope>
    <source>
        <strain evidence="2 3">YIT 12061</strain>
    </source>
</reference>
<gene>
    <name evidence="2" type="ORF">HMPREF9449_00837</name>
</gene>
<proteinExistence type="predicted"/>
<feature type="compositionally biased region" description="Basic and acidic residues" evidence="1">
    <location>
        <begin position="1"/>
        <end position="12"/>
    </location>
</feature>
<sequence length="49" mass="5759">MAKKKQNQEEVMKILSGIRPKQKEQTSVPLDELLLKTINVKPRKTRKKK</sequence>
<keyword evidence="3" id="KW-1185">Reference proteome</keyword>
<protein>
    <submittedName>
        <fullName evidence="2">Uncharacterized protein</fullName>
    </submittedName>
</protein>
<accession>H1DF01</accession>
<dbReference type="AlphaFoldDB" id="H1DF01"/>
<evidence type="ECO:0000256" key="1">
    <source>
        <dbReference type="SAM" id="MobiDB-lite"/>
    </source>
</evidence>
<dbReference type="RefSeq" id="WP_009135985.1">
    <property type="nucleotide sequence ID" value="NZ_JH594596.1"/>
</dbReference>
<dbReference type="Proteomes" id="UP000004892">
    <property type="component" value="Unassembled WGS sequence"/>
</dbReference>
<dbReference type="EMBL" id="ADMC01000014">
    <property type="protein sequence ID" value="EHP49319.1"/>
    <property type="molecule type" value="Genomic_DNA"/>
</dbReference>
<feature type="region of interest" description="Disordered" evidence="1">
    <location>
        <begin position="1"/>
        <end position="27"/>
    </location>
</feature>